<reference evidence="9 10" key="1">
    <citation type="submission" date="2017-03" db="EMBL/GenBank/DDBJ databases">
        <title>Genome sequence of Paracoccus contaminans isolated from a water microcosm.</title>
        <authorList>
            <person name="Aurass P."/>
            <person name="Karste S."/>
            <person name="Trost E."/>
            <person name="Glaeser S.P."/>
            <person name="Kaempfer P."/>
            <person name="Flieger A."/>
        </authorList>
    </citation>
    <scope>NUCLEOTIDE SEQUENCE [LARGE SCALE GENOMIC DNA]</scope>
    <source>
        <strain evidence="10">RKI 16-01929T\LMG 29738T\CCM 8701T\CIP 111112T</strain>
    </source>
</reference>
<dbReference type="InterPro" id="IPR003593">
    <property type="entry name" value="AAA+_ATPase"/>
</dbReference>
<dbReference type="SMART" id="SM00930">
    <property type="entry name" value="NIL"/>
    <property type="match status" value="1"/>
</dbReference>
<keyword evidence="7" id="KW-0472">Membrane</keyword>
<dbReference type="AlphaFoldDB" id="A0A1W6CWT8"/>
<dbReference type="PANTHER" id="PTHR43166:SF30">
    <property type="entry name" value="METHIONINE IMPORT ATP-BINDING PROTEIN METN"/>
    <property type="match status" value="1"/>
</dbReference>
<dbReference type="InterPro" id="IPR018449">
    <property type="entry name" value="NIL_domain"/>
</dbReference>
<name>A0A1W6CWT8_9RHOB</name>
<dbReference type="RefSeq" id="WP_085377441.1">
    <property type="nucleotide sequence ID" value="NZ_CP020612.1"/>
</dbReference>
<dbReference type="CDD" id="cd03258">
    <property type="entry name" value="ABC_MetN_methionine_transporter"/>
    <property type="match status" value="1"/>
</dbReference>
<keyword evidence="1" id="KW-0813">Transport</keyword>
<evidence type="ECO:0000259" key="8">
    <source>
        <dbReference type="PROSITE" id="PS50893"/>
    </source>
</evidence>
<organism evidence="9 10">
    <name type="scientific">Paracoccus contaminans</name>
    <dbReference type="NCBI Taxonomy" id="1945662"/>
    <lineage>
        <taxon>Bacteria</taxon>
        <taxon>Pseudomonadati</taxon>
        <taxon>Pseudomonadota</taxon>
        <taxon>Alphaproteobacteria</taxon>
        <taxon>Rhodobacterales</taxon>
        <taxon>Paracoccaceae</taxon>
        <taxon>Paracoccus</taxon>
    </lineage>
</organism>
<evidence type="ECO:0000256" key="5">
    <source>
        <dbReference type="ARBA" id="ARBA00022967"/>
    </source>
</evidence>
<dbReference type="Proteomes" id="UP000193017">
    <property type="component" value="Chromosome"/>
</dbReference>
<evidence type="ECO:0000256" key="7">
    <source>
        <dbReference type="ARBA" id="ARBA00023136"/>
    </source>
</evidence>
<evidence type="ECO:0000313" key="10">
    <source>
        <dbReference type="Proteomes" id="UP000193017"/>
    </source>
</evidence>
<dbReference type="SMART" id="SM00382">
    <property type="entry name" value="AAA"/>
    <property type="match status" value="1"/>
</dbReference>
<keyword evidence="5" id="KW-1278">Translocase</keyword>
<dbReference type="PROSITE" id="PS00211">
    <property type="entry name" value="ABC_TRANSPORTER_1"/>
    <property type="match status" value="1"/>
</dbReference>
<dbReference type="KEGG" id="pcon:B0A89_06455"/>
<dbReference type="Pfam" id="PF00005">
    <property type="entry name" value="ABC_tran"/>
    <property type="match status" value="1"/>
</dbReference>
<dbReference type="GO" id="GO:0005524">
    <property type="term" value="F:ATP binding"/>
    <property type="evidence" value="ECO:0007669"/>
    <property type="project" value="UniProtKB-KW"/>
</dbReference>
<dbReference type="InterPro" id="IPR027417">
    <property type="entry name" value="P-loop_NTPase"/>
</dbReference>
<gene>
    <name evidence="9" type="ORF">B0A89_06455</name>
</gene>
<evidence type="ECO:0000313" key="9">
    <source>
        <dbReference type="EMBL" id="ARJ69324.1"/>
    </source>
</evidence>
<sequence length="347" mass="36546">MSVAVPIRFDTVSKVWPQRDGQGVRALDGVTLDVPAGAITGIIGRSGAGKSTLLRMANGLERPTAGTVRVGEADVGRASGAALRAIRRDVGMIFQHFNLLANRTVAGNIALPLEIAGRRDAAGRVGELARLVGLDGLLDRYPAELSGGQKQRVGIARALATGPRVLLSDEATSALDPETTRSVLALLSDINAQLGLTILLITHEMAVVRQICSHVAVIEAGRIVEAGETYRVFSAPAHAVTRSFLTGITTIALPRFVAERMTETRPQGPSQAVMQVTFVGQHATDPMLSRLTRDLGLDVNILAGAIEEIGPRPFGNLLVALDAGQAGQAAAELERHGMLTRVLGYVA</sequence>
<feature type="domain" description="ABC transporter" evidence="8">
    <location>
        <begin position="7"/>
        <end position="245"/>
    </location>
</feature>
<accession>A0A1W6CWT8</accession>
<dbReference type="InterPro" id="IPR041701">
    <property type="entry name" value="MetN_ABC"/>
</dbReference>
<evidence type="ECO:0000256" key="2">
    <source>
        <dbReference type="ARBA" id="ARBA00022475"/>
    </source>
</evidence>
<dbReference type="InterPro" id="IPR050086">
    <property type="entry name" value="MetN_ABC_transporter-like"/>
</dbReference>
<evidence type="ECO:0000256" key="1">
    <source>
        <dbReference type="ARBA" id="ARBA00022448"/>
    </source>
</evidence>
<keyword evidence="3" id="KW-0547">Nucleotide-binding</keyword>
<dbReference type="InterPro" id="IPR017871">
    <property type="entry name" value="ABC_transporter-like_CS"/>
</dbReference>
<dbReference type="GO" id="GO:0006865">
    <property type="term" value="P:amino acid transport"/>
    <property type="evidence" value="ECO:0007669"/>
    <property type="project" value="UniProtKB-KW"/>
</dbReference>
<dbReference type="GO" id="GO:0016887">
    <property type="term" value="F:ATP hydrolysis activity"/>
    <property type="evidence" value="ECO:0007669"/>
    <property type="project" value="InterPro"/>
</dbReference>
<dbReference type="STRING" id="1945662.B0A89_06455"/>
<dbReference type="PROSITE" id="PS50893">
    <property type="entry name" value="ABC_TRANSPORTER_2"/>
    <property type="match status" value="1"/>
</dbReference>
<keyword evidence="4 9" id="KW-0067">ATP-binding</keyword>
<dbReference type="Pfam" id="PF09383">
    <property type="entry name" value="NIL"/>
    <property type="match status" value="1"/>
</dbReference>
<proteinExistence type="predicted"/>
<protein>
    <submittedName>
        <fullName evidence="9">Methionine ABC transporter ATP-binding protein</fullName>
    </submittedName>
</protein>
<keyword evidence="6" id="KW-0029">Amino-acid transport</keyword>
<dbReference type="EMBL" id="CP020612">
    <property type="protein sequence ID" value="ARJ69324.1"/>
    <property type="molecule type" value="Genomic_DNA"/>
</dbReference>
<dbReference type="PANTHER" id="PTHR43166">
    <property type="entry name" value="AMINO ACID IMPORT ATP-BINDING PROTEIN"/>
    <property type="match status" value="1"/>
</dbReference>
<evidence type="ECO:0000256" key="4">
    <source>
        <dbReference type="ARBA" id="ARBA00022840"/>
    </source>
</evidence>
<dbReference type="SUPFAM" id="SSF52540">
    <property type="entry name" value="P-loop containing nucleoside triphosphate hydrolases"/>
    <property type="match status" value="1"/>
</dbReference>
<evidence type="ECO:0000256" key="6">
    <source>
        <dbReference type="ARBA" id="ARBA00022970"/>
    </source>
</evidence>
<evidence type="ECO:0000256" key="3">
    <source>
        <dbReference type="ARBA" id="ARBA00022741"/>
    </source>
</evidence>
<dbReference type="InterPro" id="IPR003439">
    <property type="entry name" value="ABC_transporter-like_ATP-bd"/>
</dbReference>
<keyword evidence="10" id="KW-1185">Reference proteome</keyword>
<dbReference type="SUPFAM" id="SSF55021">
    <property type="entry name" value="ACT-like"/>
    <property type="match status" value="1"/>
</dbReference>
<dbReference type="Gene3D" id="3.40.50.300">
    <property type="entry name" value="P-loop containing nucleotide triphosphate hydrolases"/>
    <property type="match status" value="1"/>
</dbReference>
<dbReference type="Gene3D" id="3.30.70.260">
    <property type="match status" value="1"/>
</dbReference>
<keyword evidence="2" id="KW-1003">Cell membrane</keyword>
<dbReference type="OrthoDB" id="9802264at2"/>
<dbReference type="InterPro" id="IPR045865">
    <property type="entry name" value="ACT-like_dom_sf"/>
</dbReference>